<proteinExistence type="predicted"/>
<organism evidence="1 2">
    <name type="scientific">Actinocorallia longicatena</name>
    <dbReference type="NCBI Taxonomy" id="111803"/>
    <lineage>
        <taxon>Bacteria</taxon>
        <taxon>Bacillati</taxon>
        <taxon>Actinomycetota</taxon>
        <taxon>Actinomycetes</taxon>
        <taxon>Streptosporangiales</taxon>
        <taxon>Thermomonosporaceae</taxon>
        <taxon>Actinocorallia</taxon>
    </lineage>
</organism>
<dbReference type="NCBIfam" id="TIGR03544">
    <property type="entry name" value="DivI1A_domain"/>
    <property type="match status" value="3"/>
</dbReference>
<protein>
    <recommendedName>
        <fullName evidence="3">DivIVA domain-containing protein</fullName>
    </recommendedName>
</protein>
<dbReference type="Proteomes" id="UP001501237">
    <property type="component" value="Unassembled WGS sequence"/>
</dbReference>
<accession>A0ABP6PYS9</accession>
<evidence type="ECO:0008006" key="3">
    <source>
        <dbReference type="Google" id="ProtNLM"/>
    </source>
</evidence>
<evidence type="ECO:0000313" key="2">
    <source>
        <dbReference type="Proteomes" id="UP001501237"/>
    </source>
</evidence>
<keyword evidence="2" id="KW-1185">Reference proteome</keyword>
<name>A0ABP6PYS9_9ACTN</name>
<dbReference type="RefSeq" id="WP_344822126.1">
    <property type="nucleotide sequence ID" value="NZ_BAAAUV010000002.1"/>
</dbReference>
<reference evidence="2" key="1">
    <citation type="journal article" date="2019" name="Int. J. Syst. Evol. Microbiol.">
        <title>The Global Catalogue of Microorganisms (GCM) 10K type strain sequencing project: providing services to taxonomists for standard genome sequencing and annotation.</title>
        <authorList>
            <consortium name="The Broad Institute Genomics Platform"/>
            <consortium name="The Broad Institute Genome Sequencing Center for Infectious Disease"/>
            <person name="Wu L."/>
            <person name="Ma J."/>
        </authorList>
    </citation>
    <scope>NUCLEOTIDE SEQUENCE [LARGE SCALE GENOMIC DNA]</scope>
    <source>
        <strain evidence="2">JCM 9377</strain>
    </source>
</reference>
<evidence type="ECO:0000313" key="1">
    <source>
        <dbReference type="EMBL" id="GAA3196770.1"/>
    </source>
</evidence>
<sequence>MARFPVVMRGYFGEEVDALIVRIEATLGRTEDEVPEVTAAEVREARFAAVVRGYDRHAVDEALTEYIRELEAFERGDAEPYVETVRGQVPWLIRWIEDAEFSVTRMRAGYAEKDVDDFLDRVVGGLRGEAPPVSGHDARTCVFRSAFLAPGYSEPEVDRFLDQLAAALDHLTA</sequence>
<dbReference type="EMBL" id="BAAAUV010000002">
    <property type="protein sequence ID" value="GAA3196770.1"/>
    <property type="molecule type" value="Genomic_DNA"/>
</dbReference>
<gene>
    <name evidence="1" type="ORF">GCM10010468_07540</name>
</gene>
<comment type="caution">
    <text evidence="1">The sequence shown here is derived from an EMBL/GenBank/DDBJ whole genome shotgun (WGS) entry which is preliminary data.</text>
</comment>
<dbReference type="Gene3D" id="6.10.250.660">
    <property type="match status" value="3"/>
</dbReference>
<dbReference type="InterPro" id="IPR019933">
    <property type="entry name" value="DivIVA_domain"/>
</dbReference>